<name>A0ABV5WUH5_9LACO</name>
<dbReference type="Gene3D" id="3.20.20.80">
    <property type="entry name" value="Glycosidases"/>
    <property type="match status" value="1"/>
</dbReference>
<evidence type="ECO:0000313" key="5">
    <source>
        <dbReference type="EMBL" id="MFB9769793.1"/>
    </source>
</evidence>
<comment type="caution">
    <text evidence="5">The sequence shown here is derived from an EMBL/GenBank/DDBJ whole genome shotgun (WGS) entry which is preliminary data.</text>
</comment>
<keyword evidence="3" id="KW-0326">Glycosidase</keyword>
<dbReference type="RefSeq" id="WP_137641515.1">
    <property type="nucleotide sequence ID" value="NZ_BJEA01000001.1"/>
</dbReference>
<organism evidence="5 6">
    <name type="scientific">Lactiplantibacillus modestisalitolerans</name>
    <dbReference type="NCBI Taxonomy" id="1457219"/>
    <lineage>
        <taxon>Bacteria</taxon>
        <taxon>Bacillati</taxon>
        <taxon>Bacillota</taxon>
        <taxon>Bacilli</taxon>
        <taxon>Lactobacillales</taxon>
        <taxon>Lactobacillaceae</taxon>
        <taxon>Lactiplantibacillus</taxon>
    </lineage>
</organism>
<keyword evidence="4" id="KW-0812">Transmembrane</keyword>
<evidence type="ECO:0000313" key="6">
    <source>
        <dbReference type="Proteomes" id="UP001589691"/>
    </source>
</evidence>
<keyword evidence="2" id="KW-0378">Hydrolase</keyword>
<evidence type="ECO:0000256" key="2">
    <source>
        <dbReference type="ARBA" id="ARBA00022801"/>
    </source>
</evidence>
<evidence type="ECO:0000256" key="1">
    <source>
        <dbReference type="ARBA" id="ARBA00010646"/>
    </source>
</evidence>
<evidence type="ECO:0000256" key="3">
    <source>
        <dbReference type="ARBA" id="ARBA00023295"/>
    </source>
</evidence>
<sequence>MKRQRHLRPVYAQTRGARWRRRIGWTLLLTLVIACVWGGLAWLQWRRDQVVAGFNVRGVAVSQNDGYLDFAALEKDGLQFVYLNATSGGSYTDDNYASNYSRVLGTNLGVGVVHTFSFSSSAQTQAAYFKKIVGTDIGNLPIAIHVAYYGDYNAKTVAVKRNQKKLRQLIFDLTNYYDRKCIVWSTPSIARKLVKPVIKKTPLWYDTQSTHQRAKRIQLMHYSDRAVYRQNGTRQEFAGLLFNGSQAQFTRLFGAGAE</sequence>
<dbReference type="Pfam" id="PF01183">
    <property type="entry name" value="Glyco_hydro_25"/>
    <property type="match status" value="1"/>
</dbReference>
<dbReference type="PANTHER" id="PTHR34135">
    <property type="entry name" value="LYSOZYME"/>
    <property type="match status" value="1"/>
</dbReference>
<dbReference type="InterPro" id="IPR002053">
    <property type="entry name" value="Glyco_hydro_25"/>
</dbReference>
<keyword evidence="4" id="KW-1133">Transmembrane helix</keyword>
<dbReference type="SUPFAM" id="SSF51445">
    <property type="entry name" value="(Trans)glycosidases"/>
    <property type="match status" value="1"/>
</dbReference>
<dbReference type="Proteomes" id="UP001589691">
    <property type="component" value="Unassembled WGS sequence"/>
</dbReference>
<dbReference type="SMART" id="SM00641">
    <property type="entry name" value="Glyco_25"/>
    <property type="match status" value="1"/>
</dbReference>
<dbReference type="EMBL" id="JBHLZY010000020">
    <property type="protein sequence ID" value="MFB9769793.1"/>
    <property type="molecule type" value="Genomic_DNA"/>
</dbReference>
<evidence type="ECO:0000256" key="4">
    <source>
        <dbReference type="SAM" id="Phobius"/>
    </source>
</evidence>
<proteinExistence type="inferred from homology"/>
<dbReference type="PROSITE" id="PS51257">
    <property type="entry name" value="PROKAR_LIPOPROTEIN"/>
    <property type="match status" value="1"/>
</dbReference>
<comment type="similarity">
    <text evidence="1">Belongs to the glycosyl hydrolase 25 family.</text>
</comment>
<gene>
    <name evidence="5" type="ORF">ACFFLI_07950</name>
</gene>
<keyword evidence="6" id="KW-1185">Reference proteome</keyword>
<dbReference type="PROSITE" id="PS51904">
    <property type="entry name" value="GLYCOSYL_HYDROL_F25_2"/>
    <property type="match status" value="1"/>
</dbReference>
<keyword evidence="4" id="KW-0472">Membrane</keyword>
<dbReference type="InterPro" id="IPR018077">
    <property type="entry name" value="Glyco_hydro_fam25_subgr"/>
</dbReference>
<feature type="transmembrane region" description="Helical" evidence="4">
    <location>
        <begin position="23"/>
        <end position="45"/>
    </location>
</feature>
<protein>
    <submittedName>
        <fullName evidence="5">GH25 family lysozyme</fullName>
    </submittedName>
</protein>
<reference evidence="5 6" key="1">
    <citation type="submission" date="2024-09" db="EMBL/GenBank/DDBJ databases">
        <authorList>
            <person name="Sun Q."/>
            <person name="Mori K."/>
        </authorList>
    </citation>
    <scope>NUCLEOTIDE SEQUENCE [LARGE SCALE GENOMIC DNA]</scope>
    <source>
        <strain evidence="5 6">TBRC 4576</strain>
    </source>
</reference>
<dbReference type="CDD" id="cd06419">
    <property type="entry name" value="GH25_muramidase_2"/>
    <property type="match status" value="1"/>
</dbReference>
<dbReference type="PANTHER" id="PTHR34135:SF2">
    <property type="entry name" value="LYSOZYME"/>
    <property type="match status" value="1"/>
</dbReference>
<dbReference type="InterPro" id="IPR017853">
    <property type="entry name" value="GH"/>
</dbReference>
<accession>A0ABV5WUH5</accession>